<comment type="similarity">
    <text evidence="1 6">Belongs to the methyltransferase superfamily.</text>
</comment>
<accession>A0A6F9DJY0</accession>
<evidence type="ECO:0000256" key="3">
    <source>
        <dbReference type="ARBA" id="ARBA00022679"/>
    </source>
</evidence>
<evidence type="ECO:0000259" key="8">
    <source>
        <dbReference type="PROSITE" id="PS51515"/>
    </source>
</evidence>
<feature type="compositionally biased region" description="Basic residues" evidence="7">
    <location>
        <begin position="185"/>
        <end position="196"/>
    </location>
</feature>
<evidence type="ECO:0000256" key="2">
    <source>
        <dbReference type="ARBA" id="ARBA00022603"/>
    </source>
</evidence>
<dbReference type="Gene3D" id="3.40.50.150">
    <property type="entry name" value="Vaccinia Virus protein VP39"/>
    <property type="match status" value="1"/>
</dbReference>
<evidence type="ECO:0000256" key="4">
    <source>
        <dbReference type="ARBA" id="ARBA00022691"/>
    </source>
</evidence>
<feature type="compositionally biased region" description="Polar residues" evidence="7">
    <location>
        <begin position="148"/>
        <end position="159"/>
    </location>
</feature>
<keyword evidence="4 5" id="KW-0949">S-adenosyl-L-methionine</keyword>
<dbReference type="InterPro" id="IPR025714">
    <property type="entry name" value="Methyltranfer_dom"/>
</dbReference>
<dbReference type="GO" id="GO:0008173">
    <property type="term" value="F:RNA methyltransferase activity"/>
    <property type="evidence" value="ECO:0007669"/>
    <property type="project" value="UniProtKB-UniRule"/>
</dbReference>
<proteinExistence type="evidence at transcript level"/>
<gene>
    <name evidence="9" type="primary">Mepce</name>
</gene>
<organism evidence="9">
    <name type="scientific">Phallusia mammillata</name>
    <dbReference type="NCBI Taxonomy" id="59560"/>
    <lineage>
        <taxon>Eukaryota</taxon>
        <taxon>Metazoa</taxon>
        <taxon>Chordata</taxon>
        <taxon>Tunicata</taxon>
        <taxon>Ascidiacea</taxon>
        <taxon>Phlebobranchia</taxon>
        <taxon>Ascidiidae</taxon>
        <taxon>Phallusia</taxon>
    </lineage>
</organism>
<dbReference type="InterPro" id="IPR029063">
    <property type="entry name" value="SAM-dependent_MTases_sf"/>
</dbReference>
<dbReference type="SUPFAM" id="SSF53335">
    <property type="entry name" value="S-adenosyl-L-methionine-dependent methyltransferases"/>
    <property type="match status" value="1"/>
</dbReference>
<feature type="domain" description="Bin3-type SAM" evidence="8">
    <location>
        <begin position="400"/>
        <end position="634"/>
    </location>
</feature>
<feature type="compositionally biased region" description="Polar residues" evidence="7">
    <location>
        <begin position="207"/>
        <end position="228"/>
    </location>
</feature>
<feature type="region of interest" description="Disordered" evidence="7">
    <location>
        <begin position="1"/>
        <end position="34"/>
    </location>
</feature>
<dbReference type="PANTHER" id="PTHR12315">
    <property type="entry name" value="BICOID-INTERACTING PROTEIN RELATED"/>
    <property type="match status" value="1"/>
</dbReference>
<feature type="region of interest" description="Disordered" evidence="7">
    <location>
        <begin position="46"/>
        <end position="85"/>
    </location>
</feature>
<evidence type="ECO:0000256" key="6">
    <source>
        <dbReference type="RuleBase" id="RU367087"/>
    </source>
</evidence>
<dbReference type="PANTHER" id="PTHR12315:SF0">
    <property type="entry name" value="7SK SNRNA METHYLPHOSPHATE CAPPING ENZYME"/>
    <property type="match status" value="1"/>
</dbReference>
<dbReference type="EC" id="2.1.1.-" evidence="6"/>
<evidence type="ECO:0000256" key="1">
    <source>
        <dbReference type="ARBA" id="ARBA00008361"/>
    </source>
</evidence>
<feature type="compositionally biased region" description="Basic and acidic residues" evidence="7">
    <location>
        <begin position="160"/>
        <end position="169"/>
    </location>
</feature>
<dbReference type="InterPro" id="IPR010675">
    <property type="entry name" value="Bin3_C"/>
</dbReference>
<sequence length="634" mass="70729">MTSPKCDNGIQDPGGTDNGTEKNEMKPPQAVKDTMQAKELFQVAQMKARRVHRKRRHSTSEDFTATGGKKHRRQPSGHHKKGSAGDIILPTKFLLGGNISDPLNLNSLLDENVNKALNAVTPTSSPLPPRSSTVNIVIPPDMTDPLGLNSSVGSPQTKQNEAKKQRNDSESADLSTGGDATRESGKKKRKRRKSQHGKALLPESGDTMETTNGTVVDSNGTTVATVKNSKQKKAPPHDLNLQGHGANPNALTVTVSQITSVDPIVSPVIPQDVKSSSSLSASKQKKKRNSVACGKQLAFNIGGDMGPSKISSHDNNLLLATDIDTQHKLVNDKTQPEATAIFECTAKDNTNHAVAQKSNTHNKSSQQHKGHPKFRANNTRFQFGNYNQYYGYRNPQKFKDDRMELFKKEWFKEKDVLDVGCNVGHLTLLIARDFEPRKIVGVDIDDNLIKVARTNIRHYSTAEVRSNVHNGKYPECMSVQYGPIHGPPVETGKNDSPTFPNNVKFFKGNYVPLKEEVLNFQEPEYDVIMCMSVTKWIHLNWGDEGLTNTFRRFFKQLRPGGKLILEPQDWSSYKKKKKLTETIYQNFYQIKLMPASFPNFLTKSIGFEKVEYLQNTSKDAKGFKRPIQVFHKPE</sequence>
<dbReference type="PROSITE" id="PS51515">
    <property type="entry name" value="BIN3_SAM"/>
    <property type="match status" value="1"/>
</dbReference>
<dbReference type="GO" id="GO:0032259">
    <property type="term" value="P:methylation"/>
    <property type="evidence" value="ECO:0007669"/>
    <property type="project" value="UniProtKB-KW"/>
</dbReference>
<dbReference type="InterPro" id="IPR039772">
    <property type="entry name" value="Bin3-like"/>
</dbReference>
<dbReference type="GO" id="GO:0008171">
    <property type="term" value="F:O-methyltransferase activity"/>
    <property type="evidence" value="ECO:0007669"/>
    <property type="project" value="UniProtKB-UniRule"/>
</dbReference>
<dbReference type="AlphaFoldDB" id="A0A6F9DJY0"/>
<evidence type="ECO:0000256" key="7">
    <source>
        <dbReference type="SAM" id="MobiDB-lite"/>
    </source>
</evidence>
<keyword evidence="3 6" id="KW-0808">Transferase</keyword>
<feature type="region of interest" description="Disordered" evidence="7">
    <location>
        <begin position="120"/>
        <end position="247"/>
    </location>
</feature>
<name>A0A6F9DJY0_9ASCI</name>
<reference evidence="9" key="1">
    <citation type="submission" date="2020-04" db="EMBL/GenBank/DDBJ databases">
        <authorList>
            <person name="Neveu A P."/>
        </authorList>
    </citation>
    <scope>NUCLEOTIDE SEQUENCE</scope>
    <source>
        <tissue evidence="9">Whole embryo</tissue>
    </source>
</reference>
<dbReference type="CDD" id="cd02440">
    <property type="entry name" value="AdoMet_MTases"/>
    <property type="match status" value="1"/>
</dbReference>
<dbReference type="GO" id="GO:0017069">
    <property type="term" value="F:snRNA binding"/>
    <property type="evidence" value="ECO:0007669"/>
    <property type="project" value="TreeGrafter"/>
</dbReference>
<evidence type="ECO:0000313" key="9">
    <source>
        <dbReference type="EMBL" id="CAB3263757.1"/>
    </source>
</evidence>
<evidence type="ECO:0000256" key="5">
    <source>
        <dbReference type="PROSITE-ProRule" id="PRU00848"/>
    </source>
</evidence>
<dbReference type="Pfam" id="PF06859">
    <property type="entry name" value="Bin3"/>
    <property type="match status" value="1"/>
</dbReference>
<dbReference type="EMBL" id="LR787895">
    <property type="protein sequence ID" value="CAB3263757.1"/>
    <property type="molecule type" value="mRNA"/>
</dbReference>
<dbReference type="Pfam" id="PF13847">
    <property type="entry name" value="Methyltransf_31"/>
    <property type="match status" value="1"/>
</dbReference>
<feature type="compositionally biased region" description="Basic residues" evidence="7">
    <location>
        <begin position="68"/>
        <end position="82"/>
    </location>
</feature>
<keyword evidence="2 6" id="KW-0489">Methyltransferase</keyword>
<protein>
    <recommendedName>
        <fullName evidence="6">RNA methyltransferase</fullName>
        <ecNumber evidence="6">2.1.1.-</ecNumber>
    </recommendedName>
</protein>
<dbReference type="InterPro" id="IPR024160">
    <property type="entry name" value="BIN3_SAM-bd_dom"/>
</dbReference>
<dbReference type="GO" id="GO:0040031">
    <property type="term" value="P:snRNA modification"/>
    <property type="evidence" value="ECO:0007669"/>
    <property type="project" value="TreeGrafter"/>
</dbReference>
<feature type="region of interest" description="Disordered" evidence="7">
    <location>
        <begin position="271"/>
        <end position="291"/>
    </location>
</feature>
<feature type="compositionally biased region" description="Basic residues" evidence="7">
    <location>
        <begin position="47"/>
        <end position="57"/>
    </location>
</feature>